<proteinExistence type="inferred from homology"/>
<keyword evidence="9 10" id="KW-0472">Membrane</keyword>
<evidence type="ECO:0000256" key="5">
    <source>
        <dbReference type="ARBA" id="ARBA00022500"/>
    </source>
</evidence>
<dbReference type="InterPro" id="IPR005503">
    <property type="entry name" value="FliL"/>
</dbReference>
<keyword evidence="12" id="KW-1185">Reference proteome</keyword>
<evidence type="ECO:0000313" key="11">
    <source>
        <dbReference type="EMBL" id="PRY64595.1"/>
    </source>
</evidence>
<dbReference type="Pfam" id="PF03748">
    <property type="entry name" value="FliL"/>
    <property type="match status" value="1"/>
</dbReference>
<keyword evidence="7 10" id="KW-0283">Flagellar rotation</keyword>
<keyword evidence="8 10" id="KW-1133">Transmembrane helix</keyword>
<evidence type="ECO:0000313" key="12">
    <source>
        <dbReference type="Proteomes" id="UP000237647"/>
    </source>
</evidence>
<evidence type="ECO:0000256" key="1">
    <source>
        <dbReference type="ARBA" id="ARBA00002254"/>
    </source>
</evidence>
<dbReference type="NCBIfam" id="NF005435">
    <property type="entry name" value="PRK07021.1"/>
    <property type="match status" value="1"/>
</dbReference>
<keyword evidence="11" id="KW-0966">Cell projection</keyword>
<organism evidence="11 12">
    <name type="scientific">Vreelandella songnenensis</name>
    <dbReference type="NCBI Taxonomy" id="1176243"/>
    <lineage>
        <taxon>Bacteria</taxon>
        <taxon>Pseudomonadati</taxon>
        <taxon>Pseudomonadota</taxon>
        <taxon>Gammaproteobacteria</taxon>
        <taxon>Oceanospirillales</taxon>
        <taxon>Halomonadaceae</taxon>
        <taxon>Vreelandella</taxon>
    </lineage>
</organism>
<sequence length="159" mass="17575">MAEKKSGGSKKLLWIMVVLVLLSTIGAAAAIYMVLGQRDGQGVDGENTKPLVRETPVFTRIEPFTVNLNDDRYGSRLLYTGITLRVGNEESKAIIEEHMPQVRSRLLILLSGKQASELTSVEGKEQLAQAIISRLSVPLAENQPPLDLREVLFTEFIVQ</sequence>
<gene>
    <name evidence="11" type="ORF">B0H98_105262</name>
</gene>
<evidence type="ECO:0000256" key="7">
    <source>
        <dbReference type="ARBA" id="ARBA00022779"/>
    </source>
</evidence>
<dbReference type="EMBL" id="PVTK01000005">
    <property type="protein sequence ID" value="PRY64595.1"/>
    <property type="molecule type" value="Genomic_DNA"/>
</dbReference>
<dbReference type="OrthoDB" id="2087278at2"/>
<accession>A0A2T0V342</accession>
<dbReference type="AlphaFoldDB" id="A0A2T0V342"/>
<dbReference type="Proteomes" id="UP000237647">
    <property type="component" value="Unassembled WGS sequence"/>
</dbReference>
<evidence type="ECO:0000256" key="3">
    <source>
        <dbReference type="ARBA" id="ARBA00008281"/>
    </source>
</evidence>
<dbReference type="GO" id="GO:0005886">
    <property type="term" value="C:plasma membrane"/>
    <property type="evidence" value="ECO:0007669"/>
    <property type="project" value="UniProtKB-SubCell"/>
</dbReference>
<keyword evidence="11" id="KW-0969">Cilium</keyword>
<evidence type="ECO:0000256" key="4">
    <source>
        <dbReference type="ARBA" id="ARBA00022475"/>
    </source>
</evidence>
<keyword evidence="4" id="KW-1003">Cell membrane</keyword>
<evidence type="ECO:0000256" key="2">
    <source>
        <dbReference type="ARBA" id="ARBA00004162"/>
    </source>
</evidence>
<evidence type="ECO:0000256" key="8">
    <source>
        <dbReference type="ARBA" id="ARBA00022989"/>
    </source>
</evidence>
<keyword evidence="5 10" id="KW-0145">Chemotaxis</keyword>
<evidence type="ECO:0000256" key="6">
    <source>
        <dbReference type="ARBA" id="ARBA00022692"/>
    </source>
</evidence>
<comment type="function">
    <text evidence="1 10">Controls the rotational direction of flagella during chemotaxis.</text>
</comment>
<dbReference type="GO" id="GO:0006935">
    <property type="term" value="P:chemotaxis"/>
    <property type="evidence" value="ECO:0007669"/>
    <property type="project" value="UniProtKB-KW"/>
</dbReference>
<dbReference type="PANTHER" id="PTHR35091">
    <property type="entry name" value="FLAGELLAR PROTEIN FLIL"/>
    <property type="match status" value="1"/>
</dbReference>
<dbReference type="RefSeq" id="WP_106375040.1">
    <property type="nucleotide sequence ID" value="NZ_PVTK01000005.1"/>
</dbReference>
<name>A0A2T0V342_9GAMM</name>
<evidence type="ECO:0000256" key="9">
    <source>
        <dbReference type="ARBA" id="ARBA00023136"/>
    </source>
</evidence>
<comment type="caution">
    <text evidence="11">The sequence shown here is derived from an EMBL/GenBank/DDBJ whole genome shotgun (WGS) entry which is preliminary data.</text>
</comment>
<comment type="subcellular location">
    <subcellularLocation>
        <location evidence="10">Cell inner membrane</location>
    </subcellularLocation>
    <subcellularLocation>
        <location evidence="2">Cell membrane</location>
        <topology evidence="2">Single-pass membrane protein</topology>
    </subcellularLocation>
</comment>
<comment type="similarity">
    <text evidence="3 10">Belongs to the FliL family.</text>
</comment>
<feature type="transmembrane region" description="Helical" evidence="10">
    <location>
        <begin position="12"/>
        <end position="35"/>
    </location>
</feature>
<keyword evidence="10" id="KW-0997">Cell inner membrane</keyword>
<dbReference type="GO" id="GO:0009425">
    <property type="term" value="C:bacterial-type flagellum basal body"/>
    <property type="evidence" value="ECO:0007669"/>
    <property type="project" value="InterPro"/>
</dbReference>
<dbReference type="GO" id="GO:0071978">
    <property type="term" value="P:bacterial-type flagellum-dependent swarming motility"/>
    <property type="evidence" value="ECO:0007669"/>
    <property type="project" value="TreeGrafter"/>
</dbReference>
<evidence type="ECO:0000256" key="10">
    <source>
        <dbReference type="RuleBase" id="RU364125"/>
    </source>
</evidence>
<reference evidence="11 12" key="1">
    <citation type="submission" date="2018-03" db="EMBL/GenBank/DDBJ databases">
        <title>Genomic Encyclopedia of Type Strains, Phase III (KMG-III): the genomes of soil and plant-associated and newly described type strains.</title>
        <authorList>
            <person name="Whitman W."/>
        </authorList>
    </citation>
    <scope>NUCLEOTIDE SEQUENCE [LARGE SCALE GENOMIC DNA]</scope>
    <source>
        <strain evidence="11 12">CGMCC 1.12152</strain>
    </source>
</reference>
<keyword evidence="11" id="KW-0282">Flagellum</keyword>
<protein>
    <recommendedName>
        <fullName evidence="10">Flagellar protein FliL</fullName>
    </recommendedName>
</protein>
<dbReference type="PANTHER" id="PTHR35091:SF2">
    <property type="entry name" value="FLAGELLAR PROTEIN FLIL"/>
    <property type="match status" value="1"/>
</dbReference>
<keyword evidence="6 10" id="KW-0812">Transmembrane</keyword>